<reference evidence="2 3" key="1">
    <citation type="submission" date="2023-12" db="EMBL/GenBank/DDBJ databases">
        <title>the genome sequence of Hyalangium sp. s54d21.</title>
        <authorList>
            <person name="Zhang X."/>
        </authorList>
    </citation>
    <scope>NUCLEOTIDE SEQUENCE [LARGE SCALE GENOMIC DNA]</scope>
    <source>
        <strain evidence="3">s54d21</strain>
    </source>
</reference>
<keyword evidence="3" id="KW-1185">Reference proteome</keyword>
<feature type="region of interest" description="Disordered" evidence="1">
    <location>
        <begin position="86"/>
        <end position="105"/>
    </location>
</feature>
<evidence type="ECO:0000313" key="3">
    <source>
        <dbReference type="Proteomes" id="UP001291309"/>
    </source>
</evidence>
<evidence type="ECO:0000256" key="1">
    <source>
        <dbReference type="SAM" id="MobiDB-lite"/>
    </source>
</evidence>
<protein>
    <recommendedName>
        <fullName evidence="4">Lipoprotein</fullName>
    </recommendedName>
</protein>
<organism evidence="2 3">
    <name type="scientific">Hyalangium rubrum</name>
    <dbReference type="NCBI Taxonomy" id="3103134"/>
    <lineage>
        <taxon>Bacteria</taxon>
        <taxon>Pseudomonadati</taxon>
        <taxon>Myxococcota</taxon>
        <taxon>Myxococcia</taxon>
        <taxon>Myxococcales</taxon>
        <taxon>Cystobacterineae</taxon>
        <taxon>Archangiaceae</taxon>
        <taxon>Hyalangium</taxon>
    </lineage>
</organism>
<dbReference type="Proteomes" id="UP001291309">
    <property type="component" value="Unassembled WGS sequence"/>
</dbReference>
<dbReference type="EMBL" id="JAXIVS010000004">
    <property type="protein sequence ID" value="MDY7227276.1"/>
    <property type="molecule type" value="Genomic_DNA"/>
</dbReference>
<sequence length="208" mass="23208">MREASRRLCQGLLLLVVAAACSHDSSGRWEDTGVRTKGGDSVTLRLQVLIAKGQLQQAEAMLVQALSAGLLSQETATRLRERIAAQKEVQEQEPSRLPPPISSEELQPLPQRRTCWTELPDHPVCQHLPEEYTFHSARQALEAMKQKLARKDLVLHAQEQAERGPCPDIGIHYNVRIQGRRAGSITCCPCCVEAESGPITWTKCRIVW</sequence>
<dbReference type="RefSeq" id="WP_321546004.1">
    <property type="nucleotide sequence ID" value="NZ_JAXIVS010000004.1"/>
</dbReference>
<comment type="caution">
    <text evidence="2">The sequence shown here is derived from an EMBL/GenBank/DDBJ whole genome shotgun (WGS) entry which is preliminary data.</text>
</comment>
<gene>
    <name evidence="2" type="ORF">SYV04_12770</name>
</gene>
<proteinExistence type="predicted"/>
<evidence type="ECO:0008006" key="4">
    <source>
        <dbReference type="Google" id="ProtNLM"/>
    </source>
</evidence>
<evidence type="ECO:0000313" key="2">
    <source>
        <dbReference type="EMBL" id="MDY7227276.1"/>
    </source>
</evidence>
<dbReference type="PROSITE" id="PS51257">
    <property type="entry name" value="PROKAR_LIPOPROTEIN"/>
    <property type="match status" value="1"/>
</dbReference>
<name>A0ABU5H1T1_9BACT</name>
<accession>A0ABU5H1T1</accession>